<keyword evidence="1" id="KW-0547">Nucleotide-binding</keyword>
<dbReference type="PANTHER" id="PTHR24070">
    <property type="entry name" value="RAS, DI-RAS, AND RHEB FAMILY MEMBERS OF SMALL GTPASE SUPERFAMILY"/>
    <property type="match status" value="1"/>
</dbReference>
<feature type="compositionally biased region" description="Basic and acidic residues" evidence="3">
    <location>
        <begin position="174"/>
        <end position="183"/>
    </location>
</feature>
<dbReference type="KEGG" id="acan:ACA1_220650"/>
<dbReference type="InterPro" id="IPR001806">
    <property type="entry name" value="Small_GTPase"/>
</dbReference>
<dbReference type="GO" id="GO:0007165">
    <property type="term" value="P:signal transduction"/>
    <property type="evidence" value="ECO:0007669"/>
    <property type="project" value="InterPro"/>
</dbReference>
<dbReference type="RefSeq" id="XP_004337317.1">
    <property type="nucleotide sequence ID" value="XM_004337269.1"/>
</dbReference>
<protein>
    <submittedName>
        <fullName evidence="4">Protein ras1, putative</fullName>
    </submittedName>
</protein>
<dbReference type="PROSITE" id="PS51421">
    <property type="entry name" value="RAS"/>
    <property type="match status" value="1"/>
</dbReference>
<reference evidence="4 5" key="1">
    <citation type="journal article" date="2013" name="Genome Biol.">
        <title>Genome of Acanthamoeba castellanii highlights extensive lateral gene transfer and early evolution of tyrosine kinase signaling.</title>
        <authorList>
            <person name="Clarke M."/>
            <person name="Lohan A.J."/>
            <person name="Liu B."/>
            <person name="Lagkouvardos I."/>
            <person name="Roy S."/>
            <person name="Zafar N."/>
            <person name="Bertelli C."/>
            <person name="Schilde C."/>
            <person name="Kianianmomeni A."/>
            <person name="Burglin T.R."/>
            <person name="Frech C."/>
            <person name="Turcotte B."/>
            <person name="Kopec K.O."/>
            <person name="Synnott J.M."/>
            <person name="Choo C."/>
            <person name="Paponov I."/>
            <person name="Finkler A."/>
            <person name="Soon Heng Tan C."/>
            <person name="Hutchins A.P."/>
            <person name="Weinmeier T."/>
            <person name="Rattei T."/>
            <person name="Chu J.S."/>
            <person name="Gimenez G."/>
            <person name="Irimia M."/>
            <person name="Rigden D.J."/>
            <person name="Fitzpatrick D.A."/>
            <person name="Lorenzo-Morales J."/>
            <person name="Bateman A."/>
            <person name="Chiu C.H."/>
            <person name="Tang P."/>
            <person name="Hegemann P."/>
            <person name="Fromm H."/>
            <person name="Raoult D."/>
            <person name="Greub G."/>
            <person name="Miranda-Saavedra D."/>
            <person name="Chen N."/>
            <person name="Nash P."/>
            <person name="Ginger M.L."/>
            <person name="Horn M."/>
            <person name="Schaap P."/>
            <person name="Caler L."/>
            <person name="Loftus B."/>
        </authorList>
    </citation>
    <scope>NUCLEOTIDE SEQUENCE [LARGE SCALE GENOMIC DNA]</scope>
    <source>
        <strain evidence="4 5">Neff</strain>
    </source>
</reference>
<evidence type="ECO:0000313" key="4">
    <source>
        <dbReference type="EMBL" id="ELR15304.1"/>
    </source>
</evidence>
<sequence>MSLFKIVVLGEGGVGKSALTIQYSQHFFVKEYDPTIESNYSKTVNLDDMVTVLDILDTAGQEEYSVMRSQYIRSGNGFVLVYAITSKDQILRVKDSDGYPVVICGNKADMEDAREVSKEDGQALAQKLNCPFFETSAKTRVNVEEAFNTLVRNMRANMDFIRQKEEEQNNMLDSPRRGKDDKKGSKRGSRVGVSKPTLGGVKCVLS</sequence>
<dbReference type="CDD" id="cd00876">
    <property type="entry name" value="Ras"/>
    <property type="match status" value="1"/>
</dbReference>
<dbReference type="Gene3D" id="3.40.50.300">
    <property type="entry name" value="P-loop containing nucleotide triphosphate hydrolases"/>
    <property type="match status" value="1"/>
</dbReference>
<keyword evidence="5" id="KW-1185">Reference proteome</keyword>
<dbReference type="FunFam" id="3.40.50.300:FF:001423">
    <property type="entry name" value="Ras family GTPase"/>
    <property type="match status" value="1"/>
</dbReference>
<proteinExistence type="predicted"/>
<gene>
    <name evidence="4" type="ORF">ACA1_220650</name>
</gene>
<dbReference type="GO" id="GO:0003924">
    <property type="term" value="F:GTPase activity"/>
    <property type="evidence" value="ECO:0007669"/>
    <property type="project" value="InterPro"/>
</dbReference>
<accession>L8GQ44</accession>
<dbReference type="PRINTS" id="PR00449">
    <property type="entry name" value="RASTRNSFRMNG"/>
</dbReference>
<dbReference type="VEuPathDB" id="AmoebaDB:ACA1_220650"/>
<dbReference type="InterPro" id="IPR020849">
    <property type="entry name" value="Small_GTPase_Ras-type"/>
</dbReference>
<dbReference type="STRING" id="1257118.L8GQ44"/>
<dbReference type="SUPFAM" id="SSF52540">
    <property type="entry name" value="P-loop containing nucleoside triphosphate hydrolases"/>
    <property type="match status" value="1"/>
</dbReference>
<evidence type="ECO:0000256" key="3">
    <source>
        <dbReference type="SAM" id="MobiDB-lite"/>
    </source>
</evidence>
<dbReference type="GeneID" id="14915955"/>
<keyword evidence="2" id="KW-0342">GTP-binding</keyword>
<dbReference type="InterPro" id="IPR005225">
    <property type="entry name" value="Small_GTP-bd"/>
</dbReference>
<dbReference type="SMART" id="SM00173">
    <property type="entry name" value="RAS"/>
    <property type="match status" value="1"/>
</dbReference>
<dbReference type="OMA" id="FICIREE"/>
<feature type="region of interest" description="Disordered" evidence="3">
    <location>
        <begin position="165"/>
        <end position="206"/>
    </location>
</feature>
<dbReference type="GO" id="GO:0005525">
    <property type="term" value="F:GTP binding"/>
    <property type="evidence" value="ECO:0007669"/>
    <property type="project" value="UniProtKB-KW"/>
</dbReference>
<evidence type="ECO:0000256" key="2">
    <source>
        <dbReference type="ARBA" id="ARBA00023134"/>
    </source>
</evidence>
<dbReference type="GO" id="GO:0016020">
    <property type="term" value="C:membrane"/>
    <property type="evidence" value="ECO:0007669"/>
    <property type="project" value="InterPro"/>
</dbReference>
<dbReference type="SMART" id="SM00176">
    <property type="entry name" value="RAN"/>
    <property type="match status" value="1"/>
</dbReference>
<evidence type="ECO:0000256" key="1">
    <source>
        <dbReference type="ARBA" id="ARBA00022741"/>
    </source>
</evidence>
<evidence type="ECO:0000313" key="5">
    <source>
        <dbReference type="Proteomes" id="UP000011083"/>
    </source>
</evidence>
<dbReference type="Proteomes" id="UP000011083">
    <property type="component" value="Unassembled WGS sequence"/>
</dbReference>
<dbReference type="OrthoDB" id="5976022at2759"/>
<name>L8GQ44_ACACF</name>
<dbReference type="PROSITE" id="PS51419">
    <property type="entry name" value="RAB"/>
    <property type="match status" value="1"/>
</dbReference>
<organism evidence="4 5">
    <name type="scientific">Acanthamoeba castellanii (strain ATCC 30010 / Neff)</name>
    <dbReference type="NCBI Taxonomy" id="1257118"/>
    <lineage>
        <taxon>Eukaryota</taxon>
        <taxon>Amoebozoa</taxon>
        <taxon>Discosea</taxon>
        <taxon>Longamoebia</taxon>
        <taxon>Centramoebida</taxon>
        <taxon>Acanthamoebidae</taxon>
        <taxon>Acanthamoeba</taxon>
    </lineage>
</organism>
<dbReference type="EMBL" id="KB008036">
    <property type="protein sequence ID" value="ELR15304.1"/>
    <property type="molecule type" value="Genomic_DNA"/>
</dbReference>
<dbReference type="SMART" id="SM00174">
    <property type="entry name" value="RHO"/>
    <property type="match status" value="1"/>
</dbReference>
<dbReference type="AlphaFoldDB" id="L8GQ44"/>
<dbReference type="SMART" id="SM00175">
    <property type="entry name" value="RAB"/>
    <property type="match status" value="1"/>
</dbReference>
<dbReference type="Pfam" id="PF00071">
    <property type="entry name" value="Ras"/>
    <property type="match status" value="1"/>
</dbReference>
<dbReference type="NCBIfam" id="TIGR00231">
    <property type="entry name" value="small_GTP"/>
    <property type="match status" value="1"/>
</dbReference>
<dbReference type="InterPro" id="IPR027417">
    <property type="entry name" value="P-loop_NTPase"/>
</dbReference>